<evidence type="ECO:0000313" key="3">
    <source>
        <dbReference type="Proteomes" id="UP001139125"/>
    </source>
</evidence>
<dbReference type="RefSeq" id="WP_255131988.1">
    <property type="nucleotide sequence ID" value="NZ_JANDBC010000001.1"/>
</dbReference>
<dbReference type="InterPro" id="IPR023374">
    <property type="entry name" value="AttH-like_dom_sf"/>
</dbReference>
<organism evidence="2 3">
    <name type="scientific">Gracilimonas sediminicola</name>
    <dbReference type="NCBI Taxonomy" id="2952158"/>
    <lineage>
        <taxon>Bacteria</taxon>
        <taxon>Pseudomonadati</taxon>
        <taxon>Balneolota</taxon>
        <taxon>Balneolia</taxon>
        <taxon>Balneolales</taxon>
        <taxon>Balneolaceae</taxon>
        <taxon>Gracilimonas</taxon>
    </lineage>
</organism>
<evidence type="ECO:0000313" key="2">
    <source>
        <dbReference type="EMBL" id="MCP9290161.1"/>
    </source>
</evidence>
<dbReference type="AlphaFoldDB" id="A0A9X2L0M0"/>
<dbReference type="Gene3D" id="2.40.370.10">
    <property type="entry name" value="AttH-like domain"/>
    <property type="match status" value="1"/>
</dbReference>
<protein>
    <submittedName>
        <fullName evidence="2">Uncharacterized protein</fullName>
    </submittedName>
</protein>
<sequence length="349" mass="39660">MKSFFFRFLFILFLLPASLSAQTVYFPVGSFGDSDDEDFAAKNIQSKYFNELWTYHVHLDNDVQLIYTFSINDFGSFKGRVTGVKLSVTWTDGNTYVVNKEYNPATLVVEPDSNYIRPHPERPYWGKGSFDDKHRLFFHNTNDGVQYDLDLTFTNIAKGKTMGDGVYKVGNNELGMALLIPHADVNGMVAINSDTLNVTGVGYMDHIYQNNLSSEIIDRSYRIKTGDSENGMFFHFLTLRKAGIQTPIGYGVGYRNGLEYLITPSSIERVESDPETSELDRYVKIKPYQTDLLNVRVNKHMDTYSLLNELGGIKRFVAKKVIGGELIEMNGTVTINKDQPGYFYYLVAK</sequence>
<proteinExistence type="predicted"/>
<feature type="chain" id="PRO_5040857268" evidence="1">
    <location>
        <begin position="22"/>
        <end position="349"/>
    </location>
</feature>
<name>A0A9X2L0M0_9BACT</name>
<reference evidence="2" key="1">
    <citation type="submission" date="2022-06" db="EMBL/GenBank/DDBJ databases">
        <title>Gracilimonas sp. CAU 1638 isolated from sea sediment.</title>
        <authorList>
            <person name="Kim W."/>
        </authorList>
    </citation>
    <scope>NUCLEOTIDE SEQUENCE</scope>
    <source>
        <strain evidence="2">CAU 1638</strain>
    </source>
</reference>
<keyword evidence="3" id="KW-1185">Reference proteome</keyword>
<accession>A0A9X2L0M0</accession>
<feature type="signal peptide" evidence="1">
    <location>
        <begin position="1"/>
        <end position="21"/>
    </location>
</feature>
<comment type="caution">
    <text evidence="2">The sequence shown here is derived from an EMBL/GenBank/DDBJ whole genome shotgun (WGS) entry which is preliminary data.</text>
</comment>
<evidence type="ECO:0000256" key="1">
    <source>
        <dbReference type="SAM" id="SignalP"/>
    </source>
</evidence>
<dbReference type="Proteomes" id="UP001139125">
    <property type="component" value="Unassembled WGS sequence"/>
</dbReference>
<dbReference type="SUPFAM" id="SSF159245">
    <property type="entry name" value="AttH-like"/>
    <property type="match status" value="1"/>
</dbReference>
<dbReference type="EMBL" id="JANDBC010000001">
    <property type="protein sequence ID" value="MCP9290161.1"/>
    <property type="molecule type" value="Genomic_DNA"/>
</dbReference>
<gene>
    <name evidence="2" type="ORF">NM125_01045</name>
</gene>
<keyword evidence="1" id="KW-0732">Signal</keyword>